<organism evidence="1 2">
    <name type="scientific">Arthrobacter mangrovi</name>
    <dbReference type="NCBI Taxonomy" id="2966350"/>
    <lineage>
        <taxon>Bacteria</taxon>
        <taxon>Bacillati</taxon>
        <taxon>Actinomycetota</taxon>
        <taxon>Actinomycetes</taxon>
        <taxon>Micrococcales</taxon>
        <taxon>Micrococcaceae</taxon>
        <taxon>Arthrobacter</taxon>
    </lineage>
</organism>
<accession>A0ABQ5MWJ6</accession>
<keyword evidence="2" id="KW-1185">Reference proteome</keyword>
<name>A0ABQ5MWJ6_9MICC</name>
<sequence length="96" mass="11358">MTTHEDGHYADLEQLRRENSLLQQRIRRLEREAASMQPIIAEVKRLKIWDFTPYGVRPDDSWLALDRASATELMRALAGTDHWHPWQSRIEPRPQP</sequence>
<proteinExistence type="predicted"/>
<comment type="caution">
    <text evidence="1">The sequence shown here is derived from an EMBL/GenBank/DDBJ whole genome shotgun (WGS) entry which is preliminary data.</text>
</comment>
<gene>
    <name evidence="1" type="ORF">AHIS1636_27520</name>
</gene>
<evidence type="ECO:0000313" key="1">
    <source>
        <dbReference type="EMBL" id="GLB68310.1"/>
    </source>
</evidence>
<dbReference type="Proteomes" id="UP001209654">
    <property type="component" value="Unassembled WGS sequence"/>
</dbReference>
<reference evidence="1 2" key="1">
    <citation type="journal article" date="2023" name="Int. J. Syst. Evol. Microbiol.">
        <title>Arthrobacter mangrovi sp. nov., an actinobacterium isolated from the rhizosphere of a mangrove.</title>
        <authorList>
            <person name="Hamada M."/>
            <person name="Saitou S."/>
            <person name="Enomoto N."/>
            <person name="Nanri K."/>
            <person name="Hidaka K."/>
            <person name="Miura T."/>
            <person name="Tamura T."/>
        </authorList>
    </citation>
    <scope>NUCLEOTIDE SEQUENCE [LARGE SCALE GENOMIC DNA]</scope>
    <source>
        <strain evidence="1 2">NBRC 112813</strain>
    </source>
</reference>
<dbReference type="EMBL" id="BRVS01000015">
    <property type="protein sequence ID" value="GLB68310.1"/>
    <property type="molecule type" value="Genomic_DNA"/>
</dbReference>
<evidence type="ECO:0000313" key="2">
    <source>
        <dbReference type="Proteomes" id="UP001209654"/>
    </source>
</evidence>
<protein>
    <submittedName>
        <fullName evidence="1">Uncharacterized protein</fullName>
    </submittedName>
</protein>
<dbReference type="RefSeq" id="WP_264796411.1">
    <property type="nucleotide sequence ID" value="NZ_BRVS01000015.1"/>
</dbReference>